<feature type="non-terminal residue" evidence="1">
    <location>
        <position position="331"/>
    </location>
</feature>
<reference evidence="1" key="1">
    <citation type="submission" date="2021-02" db="EMBL/GenBank/DDBJ databases">
        <authorList>
            <person name="Nowell W R."/>
        </authorList>
    </citation>
    <scope>NUCLEOTIDE SEQUENCE</scope>
</reference>
<dbReference type="AlphaFoldDB" id="A0A820SWX5"/>
<dbReference type="PANTHER" id="PTHR24559:SF444">
    <property type="entry name" value="REVERSE TRANSCRIPTASE DOMAIN-CONTAINING PROTEIN"/>
    <property type="match status" value="1"/>
</dbReference>
<proteinExistence type="predicted"/>
<dbReference type="InterPro" id="IPR043502">
    <property type="entry name" value="DNA/RNA_pol_sf"/>
</dbReference>
<gene>
    <name evidence="1" type="ORF">OVN521_LOCUS38689</name>
</gene>
<dbReference type="PANTHER" id="PTHR24559">
    <property type="entry name" value="TRANSPOSON TY3-I GAG-POL POLYPROTEIN"/>
    <property type="match status" value="1"/>
</dbReference>
<evidence type="ECO:0000313" key="1">
    <source>
        <dbReference type="EMBL" id="CAF4465261.1"/>
    </source>
</evidence>
<dbReference type="InterPro" id="IPR053134">
    <property type="entry name" value="RNA-dir_DNA_polymerase"/>
</dbReference>
<keyword evidence="2" id="KW-1185">Reference proteome</keyword>
<dbReference type="EMBL" id="CAJOBG010048245">
    <property type="protein sequence ID" value="CAF4465261.1"/>
    <property type="molecule type" value="Genomic_DNA"/>
</dbReference>
<sequence length="331" mass="37184">MANEKLLKRKSKLIQIEPKAVEIIKSCNLNHYDNILLPSKVDTVIKIPEPKVKLINENSSHNKVTNSNLENNIFDINYNNGGVRLTETINLKPQCSTNAAYNLDIKFKNKVNVFAVGIFPDKAVINEDLMIQSCVINSDCNNLVMPIMNCSNNMIQLKAGTIIAFAQKLVNKNNGELAETGFEWCKKEVNTNENIKCESFMEMFRMDEAKLTSEQNKKVEGLLNKFSKCISLSDNDVGKTSTLSHSIKLTRDIAIKQPIRRINGELAEEVETQLQQLSDDGIIRPSNSPWSSCIVPIKKRCGGLRLAIDYRLLNNLTVKDSFPLPNLNDAV</sequence>
<dbReference type="Gene3D" id="3.10.10.10">
    <property type="entry name" value="HIV Type 1 Reverse Transcriptase, subunit A, domain 1"/>
    <property type="match status" value="1"/>
</dbReference>
<evidence type="ECO:0000313" key="2">
    <source>
        <dbReference type="Proteomes" id="UP000663866"/>
    </source>
</evidence>
<name>A0A820SWX5_9BILA</name>
<dbReference type="Proteomes" id="UP000663866">
    <property type="component" value="Unassembled WGS sequence"/>
</dbReference>
<accession>A0A820SWX5</accession>
<dbReference type="SUPFAM" id="SSF56672">
    <property type="entry name" value="DNA/RNA polymerases"/>
    <property type="match status" value="1"/>
</dbReference>
<organism evidence="1 2">
    <name type="scientific">Rotaria magnacalcarata</name>
    <dbReference type="NCBI Taxonomy" id="392030"/>
    <lineage>
        <taxon>Eukaryota</taxon>
        <taxon>Metazoa</taxon>
        <taxon>Spiralia</taxon>
        <taxon>Gnathifera</taxon>
        <taxon>Rotifera</taxon>
        <taxon>Eurotatoria</taxon>
        <taxon>Bdelloidea</taxon>
        <taxon>Philodinida</taxon>
        <taxon>Philodinidae</taxon>
        <taxon>Rotaria</taxon>
    </lineage>
</organism>
<comment type="caution">
    <text evidence="1">The sequence shown here is derived from an EMBL/GenBank/DDBJ whole genome shotgun (WGS) entry which is preliminary data.</text>
</comment>
<protein>
    <submittedName>
        <fullName evidence="1">Uncharacterized protein</fullName>
    </submittedName>
</protein>